<keyword evidence="4 7" id="KW-0812">Transmembrane</keyword>
<keyword evidence="6 7" id="KW-0998">Cell outer membrane</keyword>
<keyword evidence="11" id="KW-1185">Reference proteome</keyword>
<dbReference type="PROSITE" id="PS52016">
    <property type="entry name" value="TONB_DEPENDENT_REC_3"/>
    <property type="match status" value="1"/>
</dbReference>
<evidence type="ECO:0000256" key="4">
    <source>
        <dbReference type="ARBA" id="ARBA00022692"/>
    </source>
</evidence>
<evidence type="ECO:0000313" key="10">
    <source>
        <dbReference type="EMBL" id="GAA0725113.1"/>
    </source>
</evidence>
<keyword evidence="5 7" id="KW-0472">Membrane</keyword>
<accession>A0ABN1J0C2</accession>
<dbReference type="RefSeq" id="WP_343913119.1">
    <property type="nucleotide sequence ID" value="NZ_BAAAGE010000003.1"/>
</dbReference>
<keyword evidence="2 7" id="KW-0813">Transport</keyword>
<comment type="similarity">
    <text evidence="7">Belongs to the TonB-dependent receptor family.</text>
</comment>
<dbReference type="InterPro" id="IPR036942">
    <property type="entry name" value="Beta-barrel_TonB_sf"/>
</dbReference>
<keyword evidence="3 7" id="KW-1134">Transmembrane beta strand</keyword>
<evidence type="ECO:0000256" key="3">
    <source>
        <dbReference type="ARBA" id="ARBA00022452"/>
    </source>
</evidence>
<dbReference type="SUPFAM" id="SSF56935">
    <property type="entry name" value="Porins"/>
    <property type="match status" value="1"/>
</dbReference>
<evidence type="ECO:0000259" key="9">
    <source>
        <dbReference type="Pfam" id="PF16344"/>
    </source>
</evidence>
<evidence type="ECO:0000256" key="2">
    <source>
        <dbReference type="ARBA" id="ARBA00022448"/>
    </source>
</evidence>
<dbReference type="Gene3D" id="2.40.170.20">
    <property type="entry name" value="TonB-dependent receptor, beta-barrel domain"/>
    <property type="match status" value="1"/>
</dbReference>
<reference evidence="10 11" key="1">
    <citation type="journal article" date="2019" name="Int. J. Syst. Evol. Microbiol.">
        <title>The Global Catalogue of Microorganisms (GCM) 10K type strain sequencing project: providing services to taxonomists for standard genome sequencing and annotation.</title>
        <authorList>
            <consortium name="The Broad Institute Genomics Platform"/>
            <consortium name="The Broad Institute Genome Sequencing Center for Infectious Disease"/>
            <person name="Wu L."/>
            <person name="Ma J."/>
        </authorList>
    </citation>
    <scope>NUCLEOTIDE SEQUENCE [LARGE SCALE GENOMIC DNA]</scope>
    <source>
        <strain evidence="10 11">JCM 15974</strain>
    </source>
</reference>
<feature type="domain" description="TonB-dependent receptor plug" evidence="8">
    <location>
        <begin position="215"/>
        <end position="289"/>
    </location>
</feature>
<dbReference type="InterPro" id="IPR039426">
    <property type="entry name" value="TonB-dep_rcpt-like"/>
</dbReference>
<dbReference type="Proteomes" id="UP001501758">
    <property type="component" value="Unassembled WGS sequence"/>
</dbReference>
<evidence type="ECO:0000256" key="7">
    <source>
        <dbReference type="PROSITE-ProRule" id="PRU01360"/>
    </source>
</evidence>
<dbReference type="Pfam" id="PF16344">
    <property type="entry name" value="FecR_C"/>
    <property type="match status" value="1"/>
</dbReference>
<feature type="domain" description="Protein FecR C-terminal" evidence="9">
    <location>
        <begin position="28"/>
        <end position="92"/>
    </location>
</feature>
<gene>
    <name evidence="10" type="ORF">GCM10009430_30270</name>
</gene>
<name>A0ABN1J0C2_9FLAO</name>
<evidence type="ECO:0000313" key="11">
    <source>
        <dbReference type="Proteomes" id="UP001501758"/>
    </source>
</evidence>
<comment type="subcellular location">
    <subcellularLocation>
        <location evidence="1 7">Cell outer membrane</location>
        <topology evidence="1 7">Multi-pass membrane protein</topology>
    </subcellularLocation>
</comment>
<dbReference type="InterPro" id="IPR032508">
    <property type="entry name" value="FecR_C"/>
</dbReference>
<dbReference type="InterPro" id="IPR008969">
    <property type="entry name" value="CarboxyPept-like_regulatory"/>
</dbReference>
<dbReference type="Pfam" id="PF07715">
    <property type="entry name" value="Plug"/>
    <property type="match status" value="1"/>
</dbReference>
<dbReference type="EMBL" id="BAAAGE010000003">
    <property type="protein sequence ID" value="GAA0725113.1"/>
    <property type="molecule type" value="Genomic_DNA"/>
</dbReference>
<evidence type="ECO:0000256" key="1">
    <source>
        <dbReference type="ARBA" id="ARBA00004571"/>
    </source>
</evidence>
<evidence type="ECO:0000256" key="6">
    <source>
        <dbReference type="ARBA" id="ARBA00023237"/>
    </source>
</evidence>
<comment type="caution">
    <text evidence="10">The sequence shown here is derived from an EMBL/GenBank/DDBJ whole genome shotgun (WGS) entry which is preliminary data.</text>
</comment>
<dbReference type="SUPFAM" id="SSF49464">
    <property type="entry name" value="Carboxypeptidase regulatory domain-like"/>
    <property type="match status" value="1"/>
</dbReference>
<evidence type="ECO:0000259" key="8">
    <source>
        <dbReference type="Pfam" id="PF07715"/>
    </source>
</evidence>
<protein>
    <submittedName>
        <fullName evidence="10">Carboxypeptidase-like regulatory domain-containing protein</fullName>
    </submittedName>
</protein>
<evidence type="ECO:0000256" key="5">
    <source>
        <dbReference type="ARBA" id="ARBA00023136"/>
    </source>
</evidence>
<proteinExistence type="inferred from homology"/>
<organism evidence="10 11">
    <name type="scientific">Aquimarina litoralis</name>
    <dbReference type="NCBI Taxonomy" id="584605"/>
    <lineage>
        <taxon>Bacteria</taxon>
        <taxon>Pseudomonadati</taxon>
        <taxon>Bacteroidota</taxon>
        <taxon>Flavobacteriia</taxon>
        <taxon>Flavobacteriales</taxon>
        <taxon>Flavobacteriaceae</taxon>
        <taxon>Aquimarina</taxon>
    </lineage>
</organism>
<sequence>MIRPKILVSIVLIFFILFSGYSQTKKDKYPLTYILTDIQQLYGFDFSYVNKELENIFIKKPDQNLSFEEILLYLKKNTPFEYTKLSNKTVTVQFIPQNICGIIYNTEQQVIADASILSSKNSVISNSKGKFSLLVDFPNEKITISFLGYAPVTISAFNFINQPCKKITLTPKFEYLNEIVINDYLIKGIDKQLDGSIQIDYNDFGILPGLVEPDLLQTIQALPGVLSVNETVSDINVRGGTNDQNLILWDGIKMYQSSHFFGLISAFNPFLTKNVQVFKNGSSARYGDGVSSVIAMNTSDKINKELDASIGLNLISADTYIDTPIGKKSSVQFAIRHSINDILETPTYDQYFDKAFQNSEVISNGNSGQRFSFYDISLRWLYQLSDKDLIKINGLVMRNNLVFQENSFDNQMDISRESSAKQNNLVSGLLYQRNWSDTFKTELLLYGTNYQLETINSDIQNNQRLLQENDVLENGLKLNTELKVSTNLNLKNGYQFNETGITYLQDLNNPTFRNLTKEVIRTHSIFSEIAYRSKDGSLYGNLGARLNYLEKFDKYILEPRINFYKRFSNHFTLEILGEIKSQSTSQIIDLQNDFLGIENRRWVLSNDNNIPVLKSNQISVGLSYNHDNWLISTDIYRKEVSGIITRSQGFQNQFEFSDDHGAYEVLGIDFLINKRFKNFSTWLSYSYADNTYSFNNLIPSNFANNIDIRHNINFAAAYNRNNLKISAGINWHSGKPNTLPDFANNDMQDTITYEAPNSSRLNNYIRVDLSATYRFKINNYVSGLTGVSLWNVLDQENTFNQYYSLNDANQIEEIQEFGLGVTPNAFFRLSF</sequence>
<dbReference type="InterPro" id="IPR012910">
    <property type="entry name" value="Plug_dom"/>
</dbReference>